<dbReference type="RefSeq" id="WP_341839027.1">
    <property type="nucleotide sequence ID" value="NZ_CP149792.1"/>
</dbReference>
<evidence type="ECO:0000259" key="2">
    <source>
        <dbReference type="Pfam" id="PF06439"/>
    </source>
</evidence>
<dbReference type="Pfam" id="PF06439">
    <property type="entry name" value="3keto-disac_hyd"/>
    <property type="match status" value="1"/>
</dbReference>
<organism evidence="3 4">
    <name type="scientific">Chitinophaga caseinilytica</name>
    <dbReference type="NCBI Taxonomy" id="2267521"/>
    <lineage>
        <taxon>Bacteria</taxon>
        <taxon>Pseudomonadati</taxon>
        <taxon>Bacteroidota</taxon>
        <taxon>Chitinophagia</taxon>
        <taxon>Chitinophagales</taxon>
        <taxon>Chitinophagaceae</taxon>
        <taxon>Chitinophaga</taxon>
    </lineage>
</organism>
<dbReference type="InterPro" id="IPR010496">
    <property type="entry name" value="AL/BT2_dom"/>
</dbReference>
<keyword evidence="4" id="KW-1185">Reference proteome</keyword>
<feature type="chain" id="PRO_5045899557" evidence="1">
    <location>
        <begin position="25"/>
        <end position="325"/>
    </location>
</feature>
<evidence type="ECO:0000313" key="3">
    <source>
        <dbReference type="EMBL" id="WZN44237.1"/>
    </source>
</evidence>
<name>A0ABZ2YX00_9BACT</name>
<feature type="domain" description="3-keto-alpha-glucoside-1,2-lyase/3-keto-2-hydroxy-glucal hydratase" evidence="2">
    <location>
        <begin position="154"/>
        <end position="321"/>
    </location>
</feature>
<accession>A0ABZ2YX00</accession>
<evidence type="ECO:0000256" key="1">
    <source>
        <dbReference type="SAM" id="SignalP"/>
    </source>
</evidence>
<reference evidence="3 4" key="1">
    <citation type="submission" date="2024-03" db="EMBL/GenBank/DDBJ databases">
        <title>Chitinophaga caseinilytica sp. nov., a casein hydrolysing bacterium isolated from forest soil.</title>
        <authorList>
            <person name="Lee D.S."/>
            <person name="Han D.M."/>
            <person name="Baek J.H."/>
            <person name="Choi D.G."/>
            <person name="Jeon J.H."/>
            <person name="Jeon C.O."/>
        </authorList>
    </citation>
    <scope>NUCLEOTIDE SEQUENCE [LARGE SCALE GENOMIC DNA]</scope>
    <source>
        <strain evidence="3 4">KACC 19118</strain>
    </source>
</reference>
<evidence type="ECO:0000313" key="4">
    <source>
        <dbReference type="Proteomes" id="UP001449657"/>
    </source>
</evidence>
<dbReference type="Gene3D" id="2.60.120.560">
    <property type="entry name" value="Exo-inulinase, domain 1"/>
    <property type="match status" value="1"/>
</dbReference>
<keyword evidence="1" id="KW-0732">Signal</keyword>
<protein>
    <submittedName>
        <fullName evidence="3">DUF1080 domain-containing protein</fullName>
    </submittedName>
</protein>
<proteinExistence type="predicted"/>
<gene>
    <name evidence="3" type="ORF">WJU22_15160</name>
</gene>
<sequence length="325" mass="35040">MHKKFLALGIGLATIMGTAGTVAAQDHVNAVSAKPEEAQKALIGRWDITIDQNGQQAPSWLEVKLSGFRTLVGYFVAASGSSRPVAHVKFENGKFSFTIPPQWESGKGDLTVNGEITATGIKGTITYPDGNSFPFTGVKAPELVRKAAPAWGKPIQLFNGKDLTGWKAVGAENQWEVRNGVLTSPKSGANLISEQKFNDFKLHVEFRYKKGSNSGVYLRGRYEVQIEDSPQGAHPSPVYFSGVYGFIAPSVINALGPDQWQTYDITLIGRHVTIVVNGKTVVTNQEIPGITGGALDSNEGEAGPIYFQGDHGPIEFRKVIITPAK</sequence>
<feature type="signal peptide" evidence="1">
    <location>
        <begin position="1"/>
        <end position="24"/>
    </location>
</feature>
<dbReference type="EMBL" id="CP150096">
    <property type="protein sequence ID" value="WZN44237.1"/>
    <property type="molecule type" value="Genomic_DNA"/>
</dbReference>
<dbReference type="Proteomes" id="UP001449657">
    <property type="component" value="Chromosome"/>
</dbReference>